<evidence type="ECO:0000313" key="2">
    <source>
        <dbReference type="EMBL" id="QKZ04996.1"/>
    </source>
</evidence>
<protein>
    <submittedName>
        <fullName evidence="2">DUF2252 domain-containing protein</fullName>
    </submittedName>
</protein>
<name>A0A7D5D7Y6_9PSED</name>
<accession>A0A7D5D7Y6</accession>
<evidence type="ECO:0000313" key="3">
    <source>
        <dbReference type="Proteomes" id="UP000509568"/>
    </source>
</evidence>
<sequence length="467" mass="52226">MPLSPQSQGKAARKQCPRTSHRHAGNIDRDPLALIEASSKGRVKSLVALRYGRMLASPFTFYRGSALLQAHDLAGTPDMGLTVPLCGDAHLMNFGGFATPERNLVFGLNDFDEAHPGPWEWDLKRLTASFLIAARALRHTRSVEEAVCHEVVGAYQATMALCAEQGALNTWYGRISPGELLEQPQSSRTLEFLRQTIEKAHRRTHAGLLPKIVDQDHHGRLTLRDDLPEIFHLQGKHSLLDHDDDWLAAKRWQPLYKALMSKYSTTLQGDRRELLSRFEVDDLAFKVVGVGSVGTRCLVALLTDELRNPLFLQFKEARRSVLADYVKVHTPFKHHGQRVVDGQRLMQPASDLFLGWTASPNGHHFYVRQLRDMKVSAELETFDDQTLVAYARLCGRALARAHAKASGCAAVISGYIGKGTQLADALLTYAQAYGEQNERDFEIFQKACRSGRLHARTEADFTADRLP</sequence>
<dbReference type="RefSeq" id="WP_176570990.1">
    <property type="nucleotide sequence ID" value="NZ_CP056030.1"/>
</dbReference>
<dbReference type="InterPro" id="IPR018721">
    <property type="entry name" value="DUF2252"/>
</dbReference>
<evidence type="ECO:0000256" key="1">
    <source>
        <dbReference type="SAM" id="MobiDB-lite"/>
    </source>
</evidence>
<dbReference type="PANTHER" id="PTHR39441:SF1">
    <property type="entry name" value="DUF2252 DOMAIN-CONTAINING PROTEIN"/>
    <property type="match status" value="1"/>
</dbReference>
<gene>
    <name evidence="2" type="ORF">HWQ56_14855</name>
</gene>
<dbReference type="Pfam" id="PF10009">
    <property type="entry name" value="DUF2252"/>
    <property type="match status" value="1"/>
</dbReference>
<reference evidence="2 3" key="1">
    <citation type="submission" date="2020-06" db="EMBL/GenBank/DDBJ databases">
        <title>Pseudomonas eucalypticola sp. nov., an endophyte of Eucalyptus dunnii leaves with biocontrol ability of eucalyptus leaf blight.</title>
        <authorList>
            <person name="Liu Y."/>
            <person name="Song Z."/>
            <person name="Zeng H."/>
            <person name="Lu M."/>
            <person name="Wang X."/>
            <person name="Lian X."/>
            <person name="Zhang Q."/>
        </authorList>
    </citation>
    <scope>NUCLEOTIDE SEQUENCE [LARGE SCALE GENOMIC DNA]</scope>
    <source>
        <strain evidence="2 3">NP-1</strain>
    </source>
</reference>
<feature type="region of interest" description="Disordered" evidence="1">
    <location>
        <begin position="1"/>
        <end position="25"/>
    </location>
</feature>
<dbReference type="KEGG" id="pez:HWQ56_14855"/>
<proteinExistence type="predicted"/>
<dbReference type="EMBL" id="CP056030">
    <property type="protein sequence ID" value="QKZ04996.1"/>
    <property type="molecule type" value="Genomic_DNA"/>
</dbReference>
<organism evidence="2 3">
    <name type="scientific">Pseudomonas eucalypticola</name>
    <dbReference type="NCBI Taxonomy" id="2599595"/>
    <lineage>
        <taxon>Bacteria</taxon>
        <taxon>Pseudomonadati</taxon>
        <taxon>Pseudomonadota</taxon>
        <taxon>Gammaproteobacteria</taxon>
        <taxon>Pseudomonadales</taxon>
        <taxon>Pseudomonadaceae</taxon>
        <taxon>Pseudomonas</taxon>
    </lineage>
</organism>
<feature type="compositionally biased region" description="Basic residues" evidence="1">
    <location>
        <begin position="11"/>
        <end position="24"/>
    </location>
</feature>
<dbReference type="Proteomes" id="UP000509568">
    <property type="component" value="Chromosome"/>
</dbReference>
<dbReference type="PANTHER" id="PTHR39441">
    <property type="entry name" value="DUF2252 DOMAIN-CONTAINING PROTEIN"/>
    <property type="match status" value="1"/>
</dbReference>
<dbReference type="AlphaFoldDB" id="A0A7D5D7Y6"/>
<keyword evidence="3" id="KW-1185">Reference proteome</keyword>